<evidence type="ECO:0000313" key="3">
    <source>
        <dbReference type="Proteomes" id="UP000266841"/>
    </source>
</evidence>
<feature type="region of interest" description="Disordered" evidence="1">
    <location>
        <begin position="294"/>
        <end position="339"/>
    </location>
</feature>
<proteinExistence type="predicted"/>
<gene>
    <name evidence="2" type="ORF">THAOC_09191</name>
</gene>
<evidence type="ECO:0000313" key="2">
    <source>
        <dbReference type="EMBL" id="EJK69540.1"/>
    </source>
</evidence>
<organism evidence="2 3">
    <name type="scientific">Thalassiosira oceanica</name>
    <name type="common">Marine diatom</name>
    <dbReference type="NCBI Taxonomy" id="159749"/>
    <lineage>
        <taxon>Eukaryota</taxon>
        <taxon>Sar</taxon>
        <taxon>Stramenopiles</taxon>
        <taxon>Ochrophyta</taxon>
        <taxon>Bacillariophyta</taxon>
        <taxon>Coscinodiscophyceae</taxon>
        <taxon>Thalassiosirophycidae</taxon>
        <taxon>Thalassiosirales</taxon>
        <taxon>Thalassiosiraceae</taxon>
        <taxon>Thalassiosira</taxon>
    </lineage>
</organism>
<dbReference type="AlphaFoldDB" id="K0SVT0"/>
<feature type="compositionally biased region" description="Gly residues" evidence="1">
    <location>
        <begin position="306"/>
        <end position="315"/>
    </location>
</feature>
<dbReference type="EMBL" id="AGNL01009918">
    <property type="protein sequence ID" value="EJK69540.1"/>
    <property type="molecule type" value="Genomic_DNA"/>
</dbReference>
<protein>
    <submittedName>
        <fullName evidence="2">Uncharacterized protein</fullName>
    </submittedName>
</protein>
<dbReference type="Gene3D" id="3.40.50.300">
    <property type="entry name" value="P-loop containing nucleotide triphosphate hydrolases"/>
    <property type="match status" value="1"/>
</dbReference>
<reference evidence="2 3" key="1">
    <citation type="journal article" date="2012" name="Genome Biol.">
        <title>Genome and low-iron response of an oceanic diatom adapted to chronic iron limitation.</title>
        <authorList>
            <person name="Lommer M."/>
            <person name="Specht M."/>
            <person name="Roy A.S."/>
            <person name="Kraemer L."/>
            <person name="Andreson R."/>
            <person name="Gutowska M.A."/>
            <person name="Wolf J."/>
            <person name="Bergner S.V."/>
            <person name="Schilhabel M.B."/>
            <person name="Klostermeier U.C."/>
            <person name="Beiko R.G."/>
            <person name="Rosenstiel P."/>
            <person name="Hippler M."/>
            <person name="Laroche J."/>
        </authorList>
    </citation>
    <scope>NUCLEOTIDE SEQUENCE [LARGE SCALE GENOMIC DNA]</scope>
    <source>
        <strain evidence="2 3">CCMP1005</strain>
    </source>
</reference>
<feature type="non-terminal residue" evidence="2">
    <location>
        <position position="398"/>
    </location>
</feature>
<dbReference type="InterPro" id="IPR027417">
    <property type="entry name" value="P-loop_NTPase"/>
</dbReference>
<accession>K0SVT0</accession>
<keyword evidence="3" id="KW-1185">Reference proteome</keyword>
<dbReference type="Proteomes" id="UP000266841">
    <property type="component" value="Unassembled WGS sequence"/>
</dbReference>
<dbReference type="OrthoDB" id="10259640at2759"/>
<comment type="caution">
    <text evidence="2">The sequence shown here is derived from an EMBL/GenBank/DDBJ whole genome shotgun (WGS) entry which is preliminary data.</text>
</comment>
<sequence length="398" mass="43130">MTRFTSSGRGGTRCLATESYQYFPSQNVVGLYLPGWIAAELGEGGRDLFTITLNNLKTLLWLCQQSSGAPFALAIPLSASIGGETPSRSSKSRNHSHITRSHQSLDYMNLRTVFDAVLTKGARLIKTLAPKDKSLLIGFRTKIVVDSLPDDVDPILWIHSVKTGERASLTNNIRLMRHAATRAAQALACDCQMFLGKNLNEHHPNSRRFPAPAAEAEQRSLAAGRTRRHPAEQETRTAPTRAGTMVRPNSAQSAEEGAIVRLRERIATECPDRGHAPPLSQKVAFRSLPISEATLRGLEEGDGKPSPGGRGGRGGNQNAAGNDVGGGGRNGKKKRGGVNLSNKKEFWDMTDIQNACIPHALKGRDILGAARTGRRQEVQQRLEKFELPSAAPPGVVTR</sequence>
<feature type="region of interest" description="Disordered" evidence="1">
    <location>
        <begin position="202"/>
        <end position="257"/>
    </location>
</feature>
<name>K0SVT0_THAOC</name>
<evidence type="ECO:0000256" key="1">
    <source>
        <dbReference type="SAM" id="MobiDB-lite"/>
    </source>
</evidence>